<proteinExistence type="predicted"/>
<sequence length="63" mass="7013">MIIGILPLQFLRQPVTGGFEAFAGIPQIFTVGFRVAMAQCLHQFIAAVLNRQFPAQVFHITQI</sequence>
<comment type="caution">
    <text evidence="1">The sequence shown here is derived from an EMBL/GenBank/DDBJ whole genome shotgun (WGS) entry which is preliminary data.</text>
</comment>
<reference evidence="1" key="1">
    <citation type="submission" date="2019-08" db="EMBL/GenBank/DDBJ databases">
        <authorList>
            <person name="Kucharzyk K."/>
            <person name="Murdoch R.W."/>
            <person name="Higgins S."/>
            <person name="Loffler F."/>
        </authorList>
    </citation>
    <scope>NUCLEOTIDE SEQUENCE</scope>
</reference>
<dbReference type="AlphaFoldDB" id="A0A645AUT1"/>
<dbReference type="EMBL" id="VSSQ01015958">
    <property type="protein sequence ID" value="MPM56849.1"/>
    <property type="molecule type" value="Genomic_DNA"/>
</dbReference>
<accession>A0A645AUT1</accession>
<evidence type="ECO:0000313" key="1">
    <source>
        <dbReference type="EMBL" id="MPM56849.1"/>
    </source>
</evidence>
<name>A0A645AUT1_9ZZZZ</name>
<protein>
    <submittedName>
        <fullName evidence="1">Uncharacterized protein</fullName>
    </submittedName>
</protein>
<organism evidence="1">
    <name type="scientific">bioreactor metagenome</name>
    <dbReference type="NCBI Taxonomy" id="1076179"/>
    <lineage>
        <taxon>unclassified sequences</taxon>
        <taxon>metagenomes</taxon>
        <taxon>ecological metagenomes</taxon>
    </lineage>
</organism>
<gene>
    <name evidence="1" type="ORF">SDC9_103665</name>
</gene>